<evidence type="ECO:0000259" key="1">
    <source>
        <dbReference type="PROSITE" id="PS51332"/>
    </source>
</evidence>
<reference evidence="2" key="1">
    <citation type="journal article" date="2014" name="Front. Microbiol.">
        <title>High frequency of phylogenetically diverse reductive dehalogenase-homologous genes in deep subseafloor sedimentary metagenomes.</title>
        <authorList>
            <person name="Kawai M."/>
            <person name="Futagami T."/>
            <person name="Toyoda A."/>
            <person name="Takaki Y."/>
            <person name="Nishi S."/>
            <person name="Hori S."/>
            <person name="Arai W."/>
            <person name="Tsubouchi T."/>
            <person name="Morono Y."/>
            <person name="Uchiyama I."/>
            <person name="Ito T."/>
            <person name="Fujiyama A."/>
            <person name="Inagaki F."/>
            <person name="Takami H."/>
        </authorList>
    </citation>
    <scope>NUCLEOTIDE SEQUENCE</scope>
    <source>
        <strain evidence="2">Expedition CK06-06</strain>
    </source>
</reference>
<name>X1RS16_9ZZZZ</name>
<organism evidence="2">
    <name type="scientific">marine sediment metagenome</name>
    <dbReference type="NCBI Taxonomy" id="412755"/>
    <lineage>
        <taxon>unclassified sequences</taxon>
        <taxon>metagenomes</taxon>
        <taxon>ecological metagenomes</taxon>
    </lineage>
</organism>
<dbReference type="GO" id="GO:0046872">
    <property type="term" value="F:metal ion binding"/>
    <property type="evidence" value="ECO:0007669"/>
    <property type="project" value="InterPro"/>
</dbReference>
<dbReference type="EMBL" id="BARV01036983">
    <property type="protein sequence ID" value="GAI58319.1"/>
    <property type="molecule type" value="Genomic_DNA"/>
</dbReference>
<comment type="caution">
    <text evidence="2">The sequence shown here is derived from an EMBL/GenBank/DDBJ whole genome shotgun (WGS) entry which is preliminary data.</text>
</comment>
<dbReference type="GO" id="GO:0031419">
    <property type="term" value="F:cobalamin binding"/>
    <property type="evidence" value="ECO:0007669"/>
    <property type="project" value="InterPro"/>
</dbReference>
<feature type="domain" description="B12-binding" evidence="1">
    <location>
        <begin position="1"/>
        <end position="69"/>
    </location>
</feature>
<sequence length="69" mass="7460">MGKLPPFLPLGLGFLAGVLKRAGYHIEILDNYLYCKEADELIEDVRSIKPDLIGISVTIATTSTAANIV</sequence>
<evidence type="ECO:0000313" key="2">
    <source>
        <dbReference type="EMBL" id="GAI58319.1"/>
    </source>
</evidence>
<dbReference type="PROSITE" id="PS51332">
    <property type="entry name" value="B12_BINDING"/>
    <property type="match status" value="1"/>
</dbReference>
<dbReference type="AlphaFoldDB" id="X1RS16"/>
<protein>
    <recommendedName>
        <fullName evidence="1">B12-binding domain-containing protein</fullName>
    </recommendedName>
</protein>
<feature type="non-terminal residue" evidence="2">
    <location>
        <position position="69"/>
    </location>
</feature>
<proteinExistence type="predicted"/>
<dbReference type="InterPro" id="IPR006158">
    <property type="entry name" value="Cobalamin-bd"/>
</dbReference>
<gene>
    <name evidence="2" type="ORF">S06H3_57324</name>
</gene>
<accession>X1RS16</accession>
<dbReference type="Pfam" id="PF02310">
    <property type="entry name" value="B12-binding"/>
    <property type="match status" value="1"/>
</dbReference>